<name>A0AAD4TIY9_9MAGN</name>
<dbReference type="EMBL" id="JAJJMB010001096">
    <property type="protein sequence ID" value="KAI3958663.1"/>
    <property type="molecule type" value="Genomic_DNA"/>
</dbReference>
<protein>
    <submittedName>
        <fullName evidence="1">Uncharacterized protein</fullName>
    </submittedName>
</protein>
<organism evidence="1 2">
    <name type="scientific">Papaver atlanticum</name>
    <dbReference type="NCBI Taxonomy" id="357466"/>
    <lineage>
        <taxon>Eukaryota</taxon>
        <taxon>Viridiplantae</taxon>
        <taxon>Streptophyta</taxon>
        <taxon>Embryophyta</taxon>
        <taxon>Tracheophyta</taxon>
        <taxon>Spermatophyta</taxon>
        <taxon>Magnoliopsida</taxon>
        <taxon>Ranunculales</taxon>
        <taxon>Papaveraceae</taxon>
        <taxon>Papaveroideae</taxon>
        <taxon>Papaver</taxon>
    </lineage>
</organism>
<feature type="non-terminal residue" evidence="1">
    <location>
        <position position="159"/>
    </location>
</feature>
<proteinExistence type="predicted"/>
<reference evidence="1" key="1">
    <citation type="submission" date="2022-04" db="EMBL/GenBank/DDBJ databases">
        <title>A functionally conserved STORR gene fusion in Papaver species that diverged 16.8 million years ago.</title>
        <authorList>
            <person name="Catania T."/>
        </authorList>
    </citation>
    <scope>NUCLEOTIDE SEQUENCE</scope>
    <source>
        <strain evidence="1">S-188037</strain>
    </source>
</reference>
<dbReference type="AlphaFoldDB" id="A0AAD4TIY9"/>
<evidence type="ECO:0000313" key="2">
    <source>
        <dbReference type="Proteomes" id="UP001202328"/>
    </source>
</evidence>
<evidence type="ECO:0000313" key="1">
    <source>
        <dbReference type="EMBL" id="KAI3958663.1"/>
    </source>
</evidence>
<keyword evidence="2" id="KW-1185">Reference proteome</keyword>
<sequence length="159" mass="18462">IEQDIEGGEISSLRDQNLRENPKKAKIVQVLKSILDEQLQQCHKKQILSCSRWGFVVDCEISDCRVGLSCSCTNIAIVRSLLRQMRFVHAYRNSRCICSRGCKQFSVYFLLQPKVHLEPKYDVIEHPFVQWISEPQEGNWLVGLTLTWRISSALLERQK</sequence>
<dbReference type="Proteomes" id="UP001202328">
    <property type="component" value="Unassembled WGS sequence"/>
</dbReference>
<comment type="caution">
    <text evidence="1">The sequence shown here is derived from an EMBL/GenBank/DDBJ whole genome shotgun (WGS) entry which is preliminary data.</text>
</comment>
<accession>A0AAD4TIY9</accession>
<gene>
    <name evidence="1" type="ORF">MKW98_030328</name>
</gene>